<evidence type="ECO:0000313" key="2">
    <source>
        <dbReference type="Proteomes" id="UP001439875"/>
    </source>
</evidence>
<comment type="caution">
    <text evidence="1">The sequence shown here is derived from an EMBL/GenBank/DDBJ whole genome shotgun (WGS) entry which is preliminary data.</text>
</comment>
<dbReference type="Proteomes" id="UP001439875">
    <property type="component" value="Unassembled WGS sequence"/>
</dbReference>
<protein>
    <submittedName>
        <fullName evidence="1">Uncharacterized protein</fullName>
    </submittedName>
</protein>
<reference evidence="1" key="1">
    <citation type="submission" date="2024-03" db="EMBL/GenBank/DDBJ databases">
        <title>Human intestinal bacterial collection.</title>
        <authorList>
            <person name="Pauvert C."/>
            <person name="Hitch T.C.A."/>
            <person name="Clavel T."/>
        </authorList>
    </citation>
    <scope>NUCLEOTIDE SEQUENCE</scope>
    <source>
        <strain evidence="1">CLA-AA-H227</strain>
    </source>
</reference>
<proteinExistence type="predicted"/>
<organism evidence="1 2">
    <name type="scientific">Robertmurraya yapensis</name>
    <name type="common">ex Hitch et al 2024</name>
    <dbReference type="NCBI Taxonomy" id="3133160"/>
    <lineage>
        <taxon>Bacteria</taxon>
        <taxon>Bacillati</taxon>
        <taxon>Bacillota</taxon>
        <taxon>Bacilli</taxon>
        <taxon>Bacillales</taxon>
        <taxon>Bacillaceae</taxon>
        <taxon>Robertmurraya</taxon>
    </lineage>
</organism>
<dbReference type="EMBL" id="JBBMEW010000023">
    <property type="protein sequence ID" value="MEQ2528833.1"/>
    <property type="molecule type" value="Genomic_DNA"/>
</dbReference>
<keyword evidence="2" id="KW-1185">Reference proteome</keyword>
<gene>
    <name evidence="1" type="ORF">WMO40_19330</name>
</gene>
<evidence type="ECO:0000313" key="1">
    <source>
        <dbReference type="EMBL" id="MEQ2528833.1"/>
    </source>
</evidence>
<sequence length="49" mass="5992">MARRVVETYAVSFDQEKLQDLSVYKEYELKIDVWQRIFIPLYGVYFIID</sequence>
<name>A0ACC6SG77_9BACI</name>
<accession>A0ACC6SG77</accession>